<feature type="region of interest" description="Disordered" evidence="1">
    <location>
        <begin position="1063"/>
        <end position="1085"/>
    </location>
</feature>
<feature type="compositionally biased region" description="Low complexity" evidence="1">
    <location>
        <begin position="351"/>
        <end position="367"/>
    </location>
</feature>
<feature type="region of interest" description="Disordered" evidence="1">
    <location>
        <begin position="766"/>
        <end position="806"/>
    </location>
</feature>
<feature type="region of interest" description="Disordered" evidence="1">
    <location>
        <begin position="140"/>
        <end position="167"/>
    </location>
</feature>
<feature type="domain" description="BTB" evidence="2">
    <location>
        <begin position="878"/>
        <end position="944"/>
    </location>
</feature>
<dbReference type="SMART" id="SM00225">
    <property type="entry name" value="BTB"/>
    <property type="match status" value="1"/>
</dbReference>
<dbReference type="AlphaFoldDB" id="A0A8H5F4G0"/>
<dbReference type="OrthoDB" id="2367075at2759"/>
<name>A0A8H5F4G0_9AGAR</name>
<dbReference type="Pfam" id="PF00651">
    <property type="entry name" value="BTB"/>
    <property type="match status" value="1"/>
</dbReference>
<feature type="compositionally biased region" description="Basic and acidic residues" evidence="1">
    <location>
        <begin position="340"/>
        <end position="349"/>
    </location>
</feature>
<dbReference type="InterPro" id="IPR000210">
    <property type="entry name" value="BTB/POZ_dom"/>
</dbReference>
<sequence>MPPMGSPNKEPAAPGALLAHIPTIHSLTNSPTSSAGSGSMLDWTTSAGSSDMFDLTSSPPHHTFTPVLDALPTPPSTATSPRNGAAAPPPPPHIQMAPAPASHGGGGAHKHSSSAPLGAAQTGGLAINWDELTFPTDWISPSPSVSGEARISRPSSTPPSARDGALPRELVHKAFAVLQRLSMEDIPRDYSHAGSGEGPAPAPAHTRKDVATSSPANARREVTSVGTPSRRPSPVPTVLNEDEEAMPGLRPCGSSSEFDVFVEHDTVDDGDARSDYRYQQLRPSDSVLMASPGQPTVNDSRRSPSANSALSYFSPPVSPRLRQFVDVFRRLEVAQQAFDRELDAAERRPSTRSSSPPSPHVSTAASSNAISVGNQNELFSPTRSIPVGSILSATASADSETRVPKPRLSSASLAALLQFQSSTYTPTSLEPEPARGRQRFRRDFPPSTESPVVRLSGLPSYAQTESTAAPSVNLAPESAPALLTSSSSSTWVSPQPWTGMSVTQPLATSEPLTKYGRKAHPLPPTPPIPSQTGNMFTSHPLFWTEPVEPATGGPTATEQPAPSQRTQRQRPPLPPVPVDFSAQPPPPFMPPMSPFTRAVKAGDRTFPAYTDALPSAANAMPYMPANTIPSGFQPWANSGYFSRANVPWSPLAPAIRGMNNTLANSTSPEHNDPSNPLYSTNRGIWSPPTYAYPLAPIAPQPISAPPAFMSSSENYGMAMTAAMMTSPNVSATSPFIPSLNDLDDDTGAYPSWTGHPAPTGVRFISPLPSPASTAPSTPRLAAATTESGRHPWAQTAYYTGEHEDRDRRSVYDSAGVRFAPPPPPPPPPSSYATEDGYSYYAPVIPVIPPHLPPVPPAPSMLSDSQWITASRKYAFNDASVAFKVEQTLFKVHRSFFERHSNYFRRILAGYSYASSNPVSLPDVKKLDFERLLSIFYPSDLSKPDITTLKGWLAVLALSQKWEMDQIKRLCVRHIGHLAWPMEKVIIAHKYDLHNAGPSWLFAAYKEVCTRSVPLPLRDAEQLSMEIVVSIWEVQHEVSTMRLRGESIETTEKRVEELVKEKFGHFEADTPPTTPTGRMPSFSSWQ</sequence>
<feature type="compositionally biased region" description="Low complexity" evidence="1">
    <location>
        <begin position="559"/>
        <end position="570"/>
    </location>
</feature>
<dbReference type="Proteomes" id="UP000567179">
    <property type="component" value="Unassembled WGS sequence"/>
</dbReference>
<comment type="caution">
    <text evidence="3">The sequence shown here is derived from an EMBL/GenBank/DDBJ whole genome shotgun (WGS) entry which is preliminary data.</text>
</comment>
<feature type="region of interest" description="Disordered" evidence="1">
    <location>
        <begin position="544"/>
        <end position="587"/>
    </location>
</feature>
<protein>
    <recommendedName>
        <fullName evidence="2">BTB domain-containing protein</fullName>
    </recommendedName>
</protein>
<feature type="region of interest" description="Disordered" evidence="1">
    <location>
        <begin position="424"/>
        <end position="456"/>
    </location>
</feature>
<evidence type="ECO:0000313" key="3">
    <source>
        <dbReference type="EMBL" id="KAF5322918.1"/>
    </source>
</evidence>
<feature type="region of interest" description="Disordered" evidence="1">
    <location>
        <begin position="281"/>
        <end position="313"/>
    </location>
</feature>
<feature type="compositionally biased region" description="Polar residues" evidence="1">
    <location>
        <begin position="293"/>
        <end position="311"/>
    </location>
</feature>
<feature type="compositionally biased region" description="Low complexity" evidence="1">
    <location>
        <begin position="770"/>
        <end position="785"/>
    </location>
</feature>
<feature type="region of interest" description="Disordered" evidence="1">
    <location>
        <begin position="340"/>
        <end position="367"/>
    </location>
</feature>
<feature type="compositionally biased region" description="Pro residues" evidence="1">
    <location>
        <begin position="571"/>
        <end position="587"/>
    </location>
</feature>
<organism evidence="3 4">
    <name type="scientific">Psilocybe cf. subviscida</name>
    <dbReference type="NCBI Taxonomy" id="2480587"/>
    <lineage>
        <taxon>Eukaryota</taxon>
        <taxon>Fungi</taxon>
        <taxon>Dikarya</taxon>
        <taxon>Basidiomycota</taxon>
        <taxon>Agaricomycotina</taxon>
        <taxon>Agaricomycetes</taxon>
        <taxon>Agaricomycetidae</taxon>
        <taxon>Agaricales</taxon>
        <taxon>Agaricineae</taxon>
        <taxon>Strophariaceae</taxon>
        <taxon>Psilocybe</taxon>
    </lineage>
</organism>
<dbReference type="EMBL" id="JAACJJ010000028">
    <property type="protein sequence ID" value="KAF5322918.1"/>
    <property type="molecule type" value="Genomic_DNA"/>
</dbReference>
<dbReference type="PROSITE" id="PS50097">
    <property type="entry name" value="BTB"/>
    <property type="match status" value="1"/>
</dbReference>
<proteinExistence type="predicted"/>
<reference evidence="3 4" key="1">
    <citation type="journal article" date="2020" name="ISME J.">
        <title>Uncovering the hidden diversity of litter-decomposition mechanisms in mushroom-forming fungi.</title>
        <authorList>
            <person name="Floudas D."/>
            <person name="Bentzer J."/>
            <person name="Ahren D."/>
            <person name="Johansson T."/>
            <person name="Persson P."/>
            <person name="Tunlid A."/>
        </authorList>
    </citation>
    <scope>NUCLEOTIDE SEQUENCE [LARGE SCALE GENOMIC DNA]</scope>
    <source>
        <strain evidence="3 4">CBS 101986</strain>
    </source>
</reference>
<accession>A0A8H5F4G0</accession>
<feature type="region of interest" description="Disordered" evidence="1">
    <location>
        <begin position="188"/>
        <end position="256"/>
    </location>
</feature>
<dbReference type="InterPro" id="IPR011333">
    <property type="entry name" value="SKP1/BTB/POZ_sf"/>
</dbReference>
<dbReference type="CDD" id="cd18186">
    <property type="entry name" value="BTB_POZ_ZBTB_KLHL-like"/>
    <property type="match status" value="1"/>
</dbReference>
<evidence type="ECO:0000256" key="1">
    <source>
        <dbReference type="SAM" id="MobiDB-lite"/>
    </source>
</evidence>
<keyword evidence="4" id="KW-1185">Reference proteome</keyword>
<dbReference type="SUPFAM" id="SSF54695">
    <property type="entry name" value="POZ domain"/>
    <property type="match status" value="1"/>
</dbReference>
<gene>
    <name evidence="3" type="ORF">D9619_002048</name>
</gene>
<evidence type="ECO:0000313" key="4">
    <source>
        <dbReference type="Proteomes" id="UP000567179"/>
    </source>
</evidence>
<dbReference type="Gene3D" id="3.30.710.10">
    <property type="entry name" value="Potassium Channel Kv1.1, Chain A"/>
    <property type="match status" value="1"/>
</dbReference>
<feature type="region of interest" description="Disordered" evidence="1">
    <location>
        <begin position="52"/>
        <end position="119"/>
    </location>
</feature>
<evidence type="ECO:0000259" key="2">
    <source>
        <dbReference type="PROSITE" id="PS50097"/>
    </source>
</evidence>